<accession>A0A409Y9Z9</accession>
<evidence type="ECO:0000256" key="4">
    <source>
        <dbReference type="ARBA" id="ARBA00022989"/>
    </source>
</evidence>
<evidence type="ECO:0000256" key="6">
    <source>
        <dbReference type="SAM" id="Phobius"/>
    </source>
</evidence>
<comment type="similarity">
    <text evidence="2">Belongs to the acetate uptake transporter (AceTr) (TC 2.A.96) family.</text>
</comment>
<dbReference type="OrthoDB" id="3648309at2759"/>
<evidence type="ECO:0000313" key="8">
    <source>
        <dbReference type="Proteomes" id="UP000284842"/>
    </source>
</evidence>
<dbReference type="InParanoid" id="A0A409Y9Z9"/>
<dbReference type="STRING" id="181874.A0A409Y9Z9"/>
<dbReference type="PANTHER" id="PTHR31123:SF1">
    <property type="entry name" value="ACCUMULATION OF DYADS PROTEIN 2-RELATED"/>
    <property type="match status" value="1"/>
</dbReference>
<feature type="transmembrane region" description="Helical" evidence="6">
    <location>
        <begin position="175"/>
        <end position="193"/>
    </location>
</feature>
<protein>
    <submittedName>
        <fullName evidence="7">Uncharacterized protein</fullName>
    </submittedName>
</protein>
<comment type="caution">
    <text evidence="7">The sequence shown here is derived from an EMBL/GenBank/DDBJ whole genome shotgun (WGS) entry which is preliminary data.</text>
</comment>
<dbReference type="PANTHER" id="PTHR31123">
    <property type="entry name" value="ACCUMULATION OF DYADS PROTEIN 2-RELATED"/>
    <property type="match status" value="1"/>
</dbReference>
<evidence type="ECO:0000256" key="5">
    <source>
        <dbReference type="ARBA" id="ARBA00023136"/>
    </source>
</evidence>
<keyword evidence="5 6" id="KW-0472">Membrane</keyword>
<keyword evidence="4 6" id="KW-1133">Transmembrane helix</keyword>
<evidence type="ECO:0000256" key="2">
    <source>
        <dbReference type="ARBA" id="ARBA00005587"/>
    </source>
</evidence>
<feature type="transmembrane region" description="Helical" evidence="6">
    <location>
        <begin position="205"/>
        <end position="227"/>
    </location>
</feature>
<dbReference type="InterPro" id="IPR000791">
    <property type="entry name" value="Gpr1/Fun34/SatP-like"/>
</dbReference>
<feature type="transmembrane region" description="Helical" evidence="6">
    <location>
        <begin position="117"/>
        <end position="142"/>
    </location>
</feature>
<keyword evidence="8" id="KW-1185">Reference proteome</keyword>
<gene>
    <name evidence="7" type="ORF">CVT24_009640</name>
</gene>
<proteinExistence type="inferred from homology"/>
<dbReference type="AlphaFoldDB" id="A0A409Y9Z9"/>
<dbReference type="Proteomes" id="UP000284842">
    <property type="component" value="Unassembled WGS sequence"/>
</dbReference>
<comment type="subcellular location">
    <subcellularLocation>
        <location evidence="1">Membrane</location>
        <topology evidence="1">Multi-pass membrane protein</topology>
    </subcellularLocation>
</comment>
<feature type="transmembrane region" description="Helical" evidence="6">
    <location>
        <begin position="148"/>
        <end position="168"/>
    </location>
</feature>
<feature type="transmembrane region" description="Helical" evidence="6">
    <location>
        <begin position="53"/>
        <end position="74"/>
    </location>
</feature>
<dbReference type="InterPro" id="IPR051633">
    <property type="entry name" value="AceTr"/>
</dbReference>
<dbReference type="NCBIfam" id="NF038013">
    <property type="entry name" value="AceTr_1"/>
    <property type="match status" value="1"/>
</dbReference>
<sequence length="246" mass="26111">MCNCMPHNAGKATYTEDVEKGSMTMHANSPQASLGRADVLPQSYAQAVRPSNIGNPGTLGLFAFASTTLILSLYNLQTRGITTPNVVIGMAAFCGGLAQLLAGMWEFPRGNVFGGTAFTLYGAFWMSWATILLPFTGVIAAYDDPNEYKSALGIYLITWAIITFLLFVTALKKNIAFIVLFGFLTITFILLAAGDFAHSVSAAKAGGGMGVVTACVAFYIGLSELLASEDMAIVRLPLGIIPKKVD</sequence>
<reference evidence="7 8" key="1">
    <citation type="journal article" date="2018" name="Evol. Lett.">
        <title>Horizontal gene cluster transfer increased hallucinogenic mushroom diversity.</title>
        <authorList>
            <person name="Reynolds H.T."/>
            <person name="Vijayakumar V."/>
            <person name="Gluck-Thaler E."/>
            <person name="Korotkin H.B."/>
            <person name="Matheny P.B."/>
            <person name="Slot J.C."/>
        </authorList>
    </citation>
    <scope>NUCLEOTIDE SEQUENCE [LARGE SCALE GENOMIC DNA]</scope>
    <source>
        <strain evidence="7 8">2629</strain>
    </source>
</reference>
<dbReference type="GO" id="GO:0015123">
    <property type="term" value="F:acetate transmembrane transporter activity"/>
    <property type="evidence" value="ECO:0007669"/>
    <property type="project" value="TreeGrafter"/>
</dbReference>
<dbReference type="Pfam" id="PF01184">
    <property type="entry name" value="Gpr1_Fun34_YaaH"/>
    <property type="match status" value="1"/>
</dbReference>
<evidence type="ECO:0000256" key="1">
    <source>
        <dbReference type="ARBA" id="ARBA00004141"/>
    </source>
</evidence>
<name>A0A409Y9Z9_9AGAR</name>
<dbReference type="FunCoup" id="A0A409Y9Z9">
    <property type="interactions" value="51"/>
</dbReference>
<evidence type="ECO:0000313" key="7">
    <source>
        <dbReference type="EMBL" id="PPQ99813.1"/>
    </source>
</evidence>
<evidence type="ECO:0000256" key="3">
    <source>
        <dbReference type="ARBA" id="ARBA00022692"/>
    </source>
</evidence>
<dbReference type="GO" id="GO:0005886">
    <property type="term" value="C:plasma membrane"/>
    <property type="evidence" value="ECO:0007669"/>
    <property type="project" value="TreeGrafter"/>
</dbReference>
<organism evidence="7 8">
    <name type="scientific">Panaeolus cyanescens</name>
    <dbReference type="NCBI Taxonomy" id="181874"/>
    <lineage>
        <taxon>Eukaryota</taxon>
        <taxon>Fungi</taxon>
        <taxon>Dikarya</taxon>
        <taxon>Basidiomycota</taxon>
        <taxon>Agaricomycotina</taxon>
        <taxon>Agaricomycetes</taxon>
        <taxon>Agaricomycetidae</taxon>
        <taxon>Agaricales</taxon>
        <taxon>Agaricineae</taxon>
        <taxon>Galeropsidaceae</taxon>
        <taxon>Panaeolus</taxon>
    </lineage>
</organism>
<dbReference type="EMBL" id="NHTK01001345">
    <property type="protein sequence ID" value="PPQ99813.1"/>
    <property type="molecule type" value="Genomic_DNA"/>
</dbReference>
<keyword evidence="3 6" id="KW-0812">Transmembrane</keyword>
<feature type="transmembrane region" description="Helical" evidence="6">
    <location>
        <begin position="86"/>
        <end position="105"/>
    </location>
</feature>